<feature type="transmembrane region" description="Helical" evidence="2">
    <location>
        <begin position="125"/>
        <end position="149"/>
    </location>
</feature>
<proteinExistence type="predicted"/>
<dbReference type="Proteomes" id="UP000318626">
    <property type="component" value="Chromosome"/>
</dbReference>
<dbReference type="KEGG" id="bvo:Pan97_32460"/>
<keyword evidence="2" id="KW-0472">Membrane</keyword>
<evidence type="ECO:0000313" key="3">
    <source>
        <dbReference type="EMBL" id="QDU76201.1"/>
    </source>
</evidence>
<dbReference type="AlphaFoldDB" id="A0A518CAF0"/>
<dbReference type="RefSeq" id="WP_144974139.1">
    <property type="nucleotide sequence ID" value="NZ_CP036289.1"/>
</dbReference>
<dbReference type="EMBL" id="CP036289">
    <property type="protein sequence ID" value="QDU76201.1"/>
    <property type="molecule type" value="Genomic_DNA"/>
</dbReference>
<evidence type="ECO:0000313" key="4">
    <source>
        <dbReference type="Proteomes" id="UP000318626"/>
    </source>
</evidence>
<name>A0A518CAF0_9BACT</name>
<protein>
    <submittedName>
        <fullName evidence="3">Uncharacterized protein</fullName>
    </submittedName>
</protein>
<evidence type="ECO:0000256" key="2">
    <source>
        <dbReference type="SAM" id="Phobius"/>
    </source>
</evidence>
<feature type="compositionally biased region" description="Basic and acidic residues" evidence="1">
    <location>
        <begin position="7"/>
        <end position="19"/>
    </location>
</feature>
<keyword evidence="4" id="KW-1185">Reference proteome</keyword>
<evidence type="ECO:0000256" key="1">
    <source>
        <dbReference type="SAM" id="MobiDB-lite"/>
    </source>
</evidence>
<feature type="region of interest" description="Disordered" evidence="1">
    <location>
        <begin position="1"/>
        <end position="36"/>
    </location>
</feature>
<reference evidence="4" key="1">
    <citation type="submission" date="2019-02" db="EMBL/GenBank/DDBJ databases">
        <title>Deep-cultivation of Planctomycetes and their phenomic and genomic characterization uncovers novel biology.</title>
        <authorList>
            <person name="Wiegand S."/>
            <person name="Jogler M."/>
            <person name="Boedeker C."/>
            <person name="Pinto D."/>
            <person name="Vollmers J."/>
            <person name="Rivas-Marin E."/>
            <person name="Kohn T."/>
            <person name="Peeters S.H."/>
            <person name="Heuer A."/>
            <person name="Rast P."/>
            <person name="Oberbeckmann S."/>
            <person name="Bunk B."/>
            <person name="Jeske O."/>
            <person name="Meyerdierks A."/>
            <person name="Storesund J.E."/>
            <person name="Kallscheuer N."/>
            <person name="Luecker S."/>
            <person name="Lage O.M."/>
            <person name="Pohl T."/>
            <person name="Merkel B.J."/>
            <person name="Hornburger P."/>
            <person name="Mueller R.-W."/>
            <person name="Bruemmer F."/>
            <person name="Labrenz M."/>
            <person name="Spormann A.M."/>
            <person name="Op den Camp H."/>
            <person name="Overmann J."/>
            <person name="Amann R."/>
            <person name="Jetten M.S.M."/>
            <person name="Mascher T."/>
            <person name="Medema M.H."/>
            <person name="Devos D.P."/>
            <person name="Kaster A.-K."/>
            <person name="Ovreas L."/>
            <person name="Rohde M."/>
            <person name="Galperin M.Y."/>
            <person name="Jogler C."/>
        </authorList>
    </citation>
    <scope>NUCLEOTIDE SEQUENCE [LARGE SCALE GENOMIC DNA]</scope>
    <source>
        <strain evidence="4">Pan97</strain>
    </source>
</reference>
<accession>A0A518CAF0</accession>
<dbReference type="OrthoDB" id="285644at2"/>
<feature type="transmembrane region" description="Helical" evidence="2">
    <location>
        <begin position="84"/>
        <end position="104"/>
    </location>
</feature>
<organism evidence="3 4">
    <name type="scientific">Bremerella volcania</name>
    <dbReference type="NCBI Taxonomy" id="2527984"/>
    <lineage>
        <taxon>Bacteria</taxon>
        <taxon>Pseudomonadati</taxon>
        <taxon>Planctomycetota</taxon>
        <taxon>Planctomycetia</taxon>
        <taxon>Pirellulales</taxon>
        <taxon>Pirellulaceae</taxon>
        <taxon>Bremerella</taxon>
    </lineage>
</organism>
<keyword evidence="2" id="KW-0812">Transmembrane</keyword>
<feature type="transmembrane region" description="Helical" evidence="2">
    <location>
        <begin position="53"/>
        <end position="72"/>
    </location>
</feature>
<gene>
    <name evidence="3" type="ORF">Pan97_32460</name>
</gene>
<keyword evidence="2" id="KW-1133">Transmembrane helix</keyword>
<sequence>MSSNRPLKIDDIKKPELAEGAHPFAEEEPEGKQADAHAPVDYRGAYETAGKSNGVLLLSMALTGFVASALPLSRYGWPEMGWQLGLFGWLVSWIIALPALVFAVNDLKAIRLGRYTDQGKWMVTLAFWLTLLTVVNSIATVVVVLVFGAG</sequence>